<feature type="region of interest" description="Disordered" evidence="1">
    <location>
        <begin position="1"/>
        <end position="46"/>
    </location>
</feature>
<sequence>MGAVPVTDAHPTTVLSQPTTASVPTPIITADPRGSTVTTEADRSPNSNSVLAVNAATLFQQQAGATGMVHEHSISRHVSEKTKCDVWANVFVGMSSLLPETGSAQLALNILETEGEPVLRISSTPKPKCSGSRSNTKGSFFNYIDLSDCAAV</sequence>
<proteinExistence type="predicted"/>
<dbReference type="AlphaFoldDB" id="A0AAN8KNJ7"/>
<name>A0AAN8KNJ7_PATCE</name>
<keyword evidence="3" id="KW-1185">Reference proteome</keyword>
<organism evidence="2 3">
    <name type="scientific">Patella caerulea</name>
    <name type="common">Rayed Mediterranean limpet</name>
    <dbReference type="NCBI Taxonomy" id="87958"/>
    <lineage>
        <taxon>Eukaryota</taxon>
        <taxon>Metazoa</taxon>
        <taxon>Spiralia</taxon>
        <taxon>Lophotrochozoa</taxon>
        <taxon>Mollusca</taxon>
        <taxon>Gastropoda</taxon>
        <taxon>Patellogastropoda</taxon>
        <taxon>Patelloidea</taxon>
        <taxon>Patellidae</taxon>
        <taxon>Patella</taxon>
    </lineage>
</organism>
<evidence type="ECO:0000313" key="3">
    <source>
        <dbReference type="Proteomes" id="UP001347796"/>
    </source>
</evidence>
<protein>
    <submittedName>
        <fullName evidence="2">Uncharacterized protein</fullName>
    </submittedName>
</protein>
<evidence type="ECO:0000313" key="2">
    <source>
        <dbReference type="EMBL" id="KAK6196352.1"/>
    </source>
</evidence>
<reference evidence="2 3" key="1">
    <citation type="submission" date="2024-01" db="EMBL/GenBank/DDBJ databases">
        <title>The genome of the rayed Mediterranean limpet Patella caerulea (Linnaeus, 1758).</title>
        <authorList>
            <person name="Anh-Thu Weber A."/>
            <person name="Halstead-Nussloch G."/>
        </authorList>
    </citation>
    <scope>NUCLEOTIDE SEQUENCE [LARGE SCALE GENOMIC DNA]</scope>
    <source>
        <strain evidence="2">AATW-2023a</strain>
        <tissue evidence="2">Whole specimen</tissue>
    </source>
</reference>
<accession>A0AAN8KNJ7</accession>
<evidence type="ECO:0000256" key="1">
    <source>
        <dbReference type="SAM" id="MobiDB-lite"/>
    </source>
</evidence>
<dbReference type="Proteomes" id="UP001347796">
    <property type="component" value="Unassembled WGS sequence"/>
</dbReference>
<dbReference type="EMBL" id="JAZGQO010000001">
    <property type="protein sequence ID" value="KAK6196352.1"/>
    <property type="molecule type" value="Genomic_DNA"/>
</dbReference>
<gene>
    <name evidence="2" type="ORF">SNE40_001592</name>
</gene>
<feature type="compositionally biased region" description="Polar residues" evidence="1">
    <location>
        <begin position="13"/>
        <end position="23"/>
    </location>
</feature>
<feature type="compositionally biased region" description="Polar residues" evidence="1">
    <location>
        <begin position="35"/>
        <end position="46"/>
    </location>
</feature>
<comment type="caution">
    <text evidence="2">The sequence shown here is derived from an EMBL/GenBank/DDBJ whole genome shotgun (WGS) entry which is preliminary data.</text>
</comment>